<organism evidence="2 3">
    <name type="scientific">Dendryphion nanum</name>
    <dbReference type="NCBI Taxonomy" id="256645"/>
    <lineage>
        <taxon>Eukaryota</taxon>
        <taxon>Fungi</taxon>
        <taxon>Dikarya</taxon>
        <taxon>Ascomycota</taxon>
        <taxon>Pezizomycotina</taxon>
        <taxon>Dothideomycetes</taxon>
        <taxon>Pleosporomycetidae</taxon>
        <taxon>Pleosporales</taxon>
        <taxon>Torulaceae</taxon>
        <taxon>Dendryphion</taxon>
    </lineage>
</organism>
<evidence type="ECO:0000313" key="3">
    <source>
        <dbReference type="Proteomes" id="UP000700596"/>
    </source>
</evidence>
<dbReference type="AlphaFoldDB" id="A0A9P9DJI4"/>
<feature type="region of interest" description="Disordered" evidence="1">
    <location>
        <begin position="1"/>
        <end position="115"/>
    </location>
</feature>
<proteinExistence type="predicted"/>
<sequence>MAEKTPGPSRQHAEDAHTHFTYSFAENAYSTVTPRQTDEGGKAQLGSPTTATNFPTSTVQVQSAPSVQTPSSAISLSPPAPSSTAAVTLTSTNPQSLPSLEPLRRNRSTSASSSTSCYSCVSLSSISTINTSSSVALVPPSNYAPGENGGLPIASLYARGLVAGPVDGPQVSGYDRRRRGAISGPSSTWYDGKYEYLCEEAKKDGEREKRDSDG</sequence>
<dbReference type="Proteomes" id="UP000700596">
    <property type="component" value="Unassembled WGS sequence"/>
</dbReference>
<dbReference type="EMBL" id="JAGMWT010000011">
    <property type="protein sequence ID" value="KAH7119771.1"/>
    <property type="molecule type" value="Genomic_DNA"/>
</dbReference>
<evidence type="ECO:0000256" key="1">
    <source>
        <dbReference type="SAM" id="MobiDB-lite"/>
    </source>
</evidence>
<comment type="caution">
    <text evidence="2">The sequence shown here is derived from an EMBL/GenBank/DDBJ whole genome shotgun (WGS) entry which is preliminary data.</text>
</comment>
<evidence type="ECO:0000313" key="2">
    <source>
        <dbReference type="EMBL" id="KAH7119771.1"/>
    </source>
</evidence>
<gene>
    <name evidence="2" type="ORF">B0J11DRAFT_69843</name>
</gene>
<feature type="compositionally biased region" description="Polar residues" evidence="1">
    <location>
        <begin position="46"/>
        <end position="68"/>
    </location>
</feature>
<feature type="region of interest" description="Disordered" evidence="1">
    <location>
        <begin position="165"/>
        <end position="187"/>
    </location>
</feature>
<name>A0A9P9DJI4_9PLEO</name>
<accession>A0A9P9DJI4</accession>
<protein>
    <submittedName>
        <fullName evidence="2">Uncharacterized protein</fullName>
    </submittedName>
</protein>
<keyword evidence="3" id="KW-1185">Reference proteome</keyword>
<reference evidence="2" key="1">
    <citation type="journal article" date="2021" name="Nat. Commun.">
        <title>Genetic determinants of endophytism in the Arabidopsis root mycobiome.</title>
        <authorList>
            <person name="Mesny F."/>
            <person name="Miyauchi S."/>
            <person name="Thiergart T."/>
            <person name="Pickel B."/>
            <person name="Atanasova L."/>
            <person name="Karlsson M."/>
            <person name="Huettel B."/>
            <person name="Barry K.W."/>
            <person name="Haridas S."/>
            <person name="Chen C."/>
            <person name="Bauer D."/>
            <person name="Andreopoulos W."/>
            <person name="Pangilinan J."/>
            <person name="LaButti K."/>
            <person name="Riley R."/>
            <person name="Lipzen A."/>
            <person name="Clum A."/>
            <person name="Drula E."/>
            <person name="Henrissat B."/>
            <person name="Kohler A."/>
            <person name="Grigoriev I.V."/>
            <person name="Martin F.M."/>
            <person name="Hacquard S."/>
        </authorList>
    </citation>
    <scope>NUCLEOTIDE SEQUENCE</scope>
    <source>
        <strain evidence="2">MPI-CAGE-CH-0243</strain>
    </source>
</reference>
<feature type="compositionally biased region" description="Low complexity" evidence="1">
    <location>
        <begin position="69"/>
        <end position="92"/>
    </location>
</feature>